<organism evidence="11 12">
    <name type="scientific">Glycine soja</name>
    <name type="common">Wild soybean</name>
    <dbReference type="NCBI Taxonomy" id="3848"/>
    <lineage>
        <taxon>Eukaryota</taxon>
        <taxon>Viridiplantae</taxon>
        <taxon>Streptophyta</taxon>
        <taxon>Embryophyta</taxon>
        <taxon>Tracheophyta</taxon>
        <taxon>Spermatophyta</taxon>
        <taxon>Magnoliopsida</taxon>
        <taxon>eudicotyledons</taxon>
        <taxon>Gunneridae</taxon>
        <taxon>Pentapetalae</taxon>
        <taxon>rosids</taxon>
        <taxon>fabids</taxon>
        <taxon>Fabales</taxon>
        <taxon>Fabaceae</taxon>
        <taxon>Papilionoideae</taxon>
        <taxon>50 kb inversion clade</taxon>
        <taxon>NPAAA clade</taxon>
        <taxon>indigoferoid/millettioid clade</taxon>
        <taxon>Phaseoleae</taxon>
        <taxon>Glycine</taxon>
        <taxon>Glycine subgen. Soja</taxon>
    </lineage>
</organism>
<evidence type="ECO:0000256" key="1">
    <source>
        <dbReference type="ARBA" id="ARBA00004167"/>
    </source>
</evidence>
<sequence length="427" mass="48971">MIEMSTIQVVLGMVLVLLMHVFNVLALRSRSPRGKLHRQGIHGPSPHFYFGNIPEMKTLLLQVQSAPTTQVKDKDQHVSLSHKWPFTLFPHIQKWINQYVANGDRYKNGEGNHHVYLFGFREAYLFVQRSGTTLGPRHIVSKWANLAHQRKIIAPELYLDKEMVNLIVDATNITQRSWEARPERKEIFSKLRDLQKLLSKIHAGIPGFRNRQMWRLEKELNSKISKLIKHHQKETHEHDLLQMILEGAKNCTGSSDGLLSNSMSHDRFVIDNCKNILFAGHETIAITASWCLMLLAAHQDWQDCARAVVLEVCGRGALDASMRRSLKTLTMVIQETLRLYSPQANVVRTTFQDIILKGILIPKGPRVCVGQQLAMTELKALDLLHQWSTLLLEDEWQQNGEGRKMIGDATSRRRWVKKKLTTIGSHE</sequence>
<keyword evidence="10" id="KW-0472">Membrane</keyword>
<dbReference type="Gene3D" id="1.10.630.10">
    <property type="entry name" value="Cytochrome P450"/>
    <property type="match status" value="1"/>
</dbReference>
<dbReference type="InterPro" id="IPR001128">
    <property type="entry name" value="Cyt_P450"/>
</dbReference>
<evidence type="ECO:0000256" key="9">
    <source>
        <dbReference type="ARBA" id="ARBA00023033"/>
    </source>
</evidence>
<keyword evidence="4" id="KW-0812">Transmembrane</keyword>
<dbReference type="SUPFAM" id="SSF48264">
    <property type="entry name" value="Cytochrome P450"/>
    <property type="match status" value="1"/>
</dbReference>
<evidence type="ECO:0000256" key="8">
    <source>
        <dbReference type="ARBA" id="ARBA00023004"/>
    </source>
</evidence>
<keyword evidence="9" id="KW-0503">Monooxygenase</keyword>
<protein>
    <submittedName>
        <fullName evidence="11">Cytochrome P450 714C2</fullName>
    </submittedName>
</protein>
<keyword evidence="8" id="KW-0408">Iron</keyword>
<keyword evidence="5" id="KW-0479">Metal-binding</keyword>
<evidence type="ECO:0000313" key="12">
    <source>
        <dbReference type="Proteomes" id="UP000289340"/>
    </source>
</evidence>
<keyword evidence="12" id="KW-1185">Reference proteome</keyword>
<evidence type="ECO:0000256" key="3">
    <source>
        <dbReference type="ARBA" id="ARBA00022617"/>
    </source>
</evidence>
<evidence type="ECO:0000256" key="4">
    <source>
        <dbReference type="ARBA" id="ARBA00022692"/>
    </source>
</evidence>
<dbReference type="PRINTS" id="PR00385">
    <property type="entry name" value="P450"/>
</dbReference>
<gene>
    <name evidence="11" type="ORF">D0Y65_006780</name>
</gene>
<dbReference type="GO" id="GO:0020037">
    <property type="term" value="F:heme binding"/>
    <property type="evidence" value="ECO:0007669"/>
    <property type="project" value="InterPro"/>
</dbReference>
<dbReference type="GO" id="GO:0016705">
    <property type="term" value="F:oxidoreductase activity, acting on paired donors, with incorporation or reduction of molecular oxygen"/>
    <property type="evidence" value="ECO:0007669"/>
    <property type="project" value="InterPro"/>
</dbReference>
<keyword evidence="6" id="KW-1133">Transmembrane helix</keyword>
<dbReference type="EMBL" id="QZWG01000003">
    <property type="protein sequence ID" value="RZC20080.1"/>
    <property type="molecule type" value="Genomic_DNA"/>
</dbReference>
<dbReference type="Proteomes" id="UP000289340">
    <property type="component" value="Chromosome 3"/>
</dbReference>
<dbReference type="PANTHER" id="PTHR24282">
    <property type="entry name" value="CYTOCHROME P450 FAMILY MEMBER"/>
    <property type="match status" value="1"/>
</dbReference>
<evidence type="ECO:0000313" key="11">
    <source>
        <dbReference type="EMBL" id="RZC20080.1"/>
    </source>
</evidence>
<keyword evidence="7" id="KW-0560">Oxidoreductase</keyword>
<evidence type="ECO:0000256" key="6">
    <source>
        <dbReference type="ARBA" id="ARBA00022989"/>
    </source>
</evidence>
<keyword evidence="3" id="KW-0349">Heme</keyword>
<dbReference type="GO" id="GO:0016020">
    <property type="term" value="C:membrane"/>
    <property type="evidence" value="ECO:0007669"/>
    <property type="project" value="UniProtKB-SubCell"/>
</dbReference>
<dbReference type="Pfam" id="PF00067">
    <property type="entry name" value="p450"/>
    <property type="match status" value="1"/>
</dbReference>
<name>A0A445LAA0_GLYSO</name>
<evidence type="ECO:0000256" key="2">
    <source>
        <dbReference type="ARBA" id="ARBA00010617"/>
    </source>
</evidence>
<evidence type="ECO:0000256" key="10">
    <source>
        <dbReference type="ARBA" id="ARBA00023136"/>
    </source>
</evidence>
<comment type="similarity">
    <text evidence="2">Belongs to the cytochrome P450 family.</text>
</comment>
<evidence type="ECO:0000256" key="5">
    <source>
        <dbReference type="ARBA" id="ARBA00022723"/>
    </source>
</evidence>
<reference evidence="11 12" key="1">
    <citation type="submission" date="2018-09" db="EMBL/GenBank/DDBJ databases">
        <title>A high-quality reference genome of wild soybean provides a powerful tool to mine soybean genomes.</title>
        <authorList>
            <person name="Xie M."/>
            <person name="Chung C.Y.L."/>
            <person name="Li M.-W."/>
            <person name="Wong F.-L."/>
            <person name="Chan T.-F."/>
            <person name="Lam H.-M."/>
        </authorList>
    </citation>
    <scope>NUCLEOTIDE SEQUENCE [LARGE SCALE GENOMIC DNA]</scope>
    <source>
        <strain evidence="12">cv. W05</strain>
        <tissue evidence="11">Hypocotyl of etiolated seedlings</tissue>
    </source>
</reference>
<comment type="subcellular location">
    <subcellularLocation>
        <location evidence="1">Membrane</location>
        <topology evidence="1">Single-pass membrane protein</topology>
    </subcellularLocation>
</comment>
<accession>A0A445LAA0</accession>
<dbReference type="GO" id="GO:0005506">
    <property type="term" value="F:iron ion binding"/>
    <property type="evidence" value="ECO:0007669"/>
    <property type="project" value="InterPro"/>
</dbReference>
<dbReference type="PANTHER" id="PTHR24282:SF26">
    <property type="entry name" value="CYTOCHROME P450"/>
    <property type="match status" value="1"/>
</dbReference>
<dbReference type="InterPro" id="IPR050665">
    <property type="entry name" value="Cytochrome_P450_Monooxygen"/>
</dbReference>
<proteinExistence type="inferred from homology"/>
<dbReference type="GO" id="GO:0004497">
    <property type="term" value="F:monooxygenase activity"/>
    <property type="evidence" value="ECO:0007669"/>
    <property type="project" value="UniProtKB-KW"/>
</dbReference>
<evidence type="ECO:0000256" key="7">
    <source>
        <dbReference type="ARBA" id="ARBA00023002"/>
    </source>
</evidence>
<dbReference type="InterPro" id="IPR036396">
    <property type="entry name" value="Cyt_P450_sf"/>
</dbReference>
<dbReference type="AlphaFoldDB" id="A0A445LAA0"/>
<comment type="caution">
    <text evidence="11">The sequence shown here is derived from an EMBL/GenBank/DDBJ whole genome shotgun (WGS) entry which is preliminary data.</text>
</comment>